<dbReference type="GeneID" id="108665350"/>
<dbReference type="Proteomes" id="UP000694843">
    <property type="component" value="Unplaced"/>
</dbReference>
<organism evidence="1 2">
    <name type="scientific">Hyalella azteca</name>
    <name type="common">Amphipod</name>
    <dbReference type="NCBI Taxonomy" id="294128"/>
    <lineage>
        <taxon>Eukaryota</taxon>
        <taxon>Metazoa</taxon>
        <taxon>Ecdysozoa</taxon>
        <taxon>Arthropoda</taxon>
        <taxon>Crustacea</taxon>
        <taxon>Multicrustacea</taxon>
        <taxon>Malacostraca</taxon>
        <taxon>Eumalacostraca</taxon>
        <taxon>Peracarida</taxon>
        <taxon>Amphipoda</taxon>
        <taxon>Senticaudata</taxon>
        <taxon>Talitrida</taxon>
        <taxon>Talitroidea</taxon>
        <taxon>Hyalellidae</taxon>
        <taxon>Hyalella</taxon>
    </lineage>
</organism>
<name>A0A8B7N2Y3_HYAAZ</name>
<dbReference type="AlphaFoldDB" id="A0A8B7N2Y3"/>
<dbReference type="Gene3D" id="3.50.4.10">
    <property type="entry name" value="Hepatocyte Growth Factor"/>
    <property type="match status" value="1"/>
</dbReference>
<sequence>MAILAKIFMSVFGATITAAALARYDIVFYPSFKITPTKVYKTFNVSSLSECRRRCVDDPECTGWTEWPTRKSNLDNCQHTRDSQPGTTLVSGYGMETYFKEKKPKKYFWSSDVGYGSDKNFTTLCAQDNGQPGLVHTLQEYEYIRDNLMSAVTEWSGRFIPLMSYLYSNNTRKSNKWTGTQLQVDGNHVLHRHYDPSFDDLCNTITPTNDLTLKEYSCTETKLNVLCYTY</sequence>
<protein>
    <submittedName>
        <fullName evidence="2">Uncharacterized protein LOC108665350</fullName>
    </submittedName>
</protein>
<keyword evidence="1" id="KW-1185">Reference proteome</keyword>
<dbReference type="KEGG" id="hazt:108665350"/>
<evidence type="ECO:0000313" key="1">
    <source>
        <dbReference type="Proteomes" id="UP000694843"/>
    </source>
</evidence>
<dbReference type="RefSeq" id="XP_018007584.1">
    <property type="nucleotide sequence ID" value="XM_018152095.2"/>
</dbReference>
<gene>
    <name evidence="2" type="primary">LOC108665350</name>
</gene>
<accession>A0A8B7N2Y3</accession>
<proteinExistence type="predicted"/>
<dbReference type="OrthoDB" id="6403330at2759"/>
<reference evidence="2" key="1">
    <citation type="submission" date="2025-08" db="UniProtKB">
        <authorList>
            <consortium name="RefSeq"/>
        </authorList>
    </citation>
    <scope>IDENTIFICATION</scope>
    <source>
        <tissue evidence="2">Whole organism</tissue>
    </source>
</reference>
<evidence type="ECO:0000313" key="2">
    <source>
        <dbReference type="RefSeq" id="XP_018007584.1"/>
    </source>
</evidence>